<keyword evidence="5" id="KW-0539">Nucleus</keyword>
<feature type="compositionally biased region" description="Basic and acidic residues" evidence="7">
    <location>
        <begin position="1"/>
        <end position="35"/>
    </location>
</feature>
<feature type="compositionally biased region" description="Basic and acidic residues" evidence="7">
    <location>
        <begin position="186"/>
        <end position="212"/>
    </location>
</feature>
<reference evidence="9" key="1">
    <citation type="submission" date="2023-07" db="EMBL/GenBank/DDBJ databases">
        <authorList>
            <person name="Stuckert A."/>
        </authorList>
    </citation>
    <scope>NUCLEOTIDE SEQUENCE</scope>
</reference>
<protein>
    <recommendedName>
        <fullName evidence="6">Chromatin-remodeling ATPase INO80</fullName>
        <ecNumber evidence="6">3.6.4.-</ecNumber>
    </recommendedName>
</protein>
<evidence type="ECO:0000313" key="10">
    <source>
        <dbReference type="Proteomes" id="UP001176940"/>
    </source>
</evidence>
<dbReference type="EMBL" id="CAUEEQ010049778">
    <property type="protein sequence ID" value="CAJ0960374.1"/>
    <property type="molecule type" value="Genomic_DNA"/>
</dbReference>
<evidence type="ECO:0000256" key="7">
    <source>
        <dbReference type="SAM" id="MobiDB-lite"/>
    </source>
</evidence>
<name>A0ABN9M6R8_9NEOB</name>
<evidence type="ECO:0000256" key="2">
    <source>
        <dbReference type="ARBA" id="ARBA00022741"/>
    </source>
</evidence>
<comment type="caution">
    <text evidence="9">The sequence shown here is derived from an EMBL/GenBank/DDBJ whole genome shotgun (WGS) entry which is preliminary data.</text>
</comment>
<sequence length="426" mass="47736">MRERSGVQERSRTGGRSRVGEGDGTGRRGAGRDTGEEQSPGEEQDGTRERSGVQERSRTGHWRGAESRRGAGRNAGEERGGRRGEQDGKQGRSRVQERSRTGCGRGVGCRRGAGRDAGEERSAEEEQDGTRGKEQGLGEEWGAGEELGSGEEWGAGGAARDAGEGGCRRGAGRDTGEEQSPGEEQDGTRERRGGAGEEQDGKQELRIGEKGNPKTLYTQEAPFHVVITSYQLVVQDVKYFQRVKWQYMVLDEAQALKSSSSVRWKILLQFQCRNRLLLTGTPIQNTMAELWALLHFIMPTLFDSHDEFNEWFSKDIESHAENKSAIDENQLSRLHMILKPFMLRRIKKDVENELSDKIEILMYCNLTSRQKLLYQALKNKISIDDLLQSSMGTTQQAQNTTSSLMNLVMQFRKNYLSVRKRGLPFT</sequence>
<dbReference type="SUPFAM" id="SSF52540">
    <property type="entry name" value="P-loop containing nucleoside triphosphate hydrolases"/>
    <property type="match status" value="1"/>
</dbReference>
<accession>A0ABN9M6R8</accession>
<keyword evidence="10" id="KW-1185">Reference proteome</keyword>
<keyword evidence="4 6" id="KW-0238">DNA-binding</keyword>
<feature type="compositionally biased region" description="Basic and acidic residues" evidence="7">
    <location>
        <begin position="161"/>
        <end position="176"/>
    </location>
</feature>
<comment type="function">
    <text evidence="6">ATPase component of the INO80 complex which remodels chromatin by shifting nucleosomes and is involved in DNA repair.</text>
</comment>
<feature type="domain" description="Helicase ATP-binding" evidence="8">
    <location>
        <begin position="198"/>
        <end position="300"/>
    </location>
</feature>
<feature type="compositionally biased region" description="Gly residues" evidence="7">
    <location>
        <begin position="139"/>
        <end position="157"/>
    </location>
</feature>
<feature type="region of interest" description="Disordered" evidence="7">
    <location>
        <begin position="1"/>
        <end position="213"/>
    </location>
</feature>
<keyword evidence="6" id="KW-0378">Hydrolase</keyword>
<dbReference type="EC" id="3.6.4.-" evidence="6"/>
<keyword evidence="2" id="KW-0547">Nucleotide-binding</keyword>
<dbReference type="Gene3D" id="3.40.50.10810">
    <property type="entry name" value="Tandem AAA-ATPase domain"/>
    <property type="match status" value="1"/>
</dbReference>
<evidence type="ECO:0000259" key="8">
    <source>
        <dbReference type="PROSITE" id="PS51192"/>
    </source>
</evidence>
<dbReference type="PROSITE" id="PS51192">
    <property type="entry name" value="HELICASE_ATP_BIND_1"/>
    <property type="match status" value="1"/>
</dbReference>
<comment type="subcellular location">
    <subcellularLocation>
        <location evidence="1 6">Nucleus</location>
    </subcellularLocation>
</comment>
<keyword evidence="3 6" id="KW-0067">ATP-binding</keyword>
<dbReference type="PANTHER" id="PTHR45685:SF2">
    <property type="entry name" value="CHROMATIN-REMODELING ATPASE INO80"/>
    <property type="match status" value="1"/>
</dbReference>
<evidence type="ECO:0000256" key="4">
    <source>
        <dbReference type="ARBA" id="ARBA00023125"/>
    </source>
</evidence>
<evidence type="ECO:0000256" key="1">
    <source>
        <dbReference type="ARBA" id="ARBA00004123"/>
    </source>
</evidence>
<dbReference type="InterPro" id="IPR027417">
    <property type="entry name" value="P-loop_NTPase"/>
</dbReference>
<organism evidence="9 10">
    <name type="scientific">Ranitomeya imitator</name>
    <name type="common">mimic poison frog</name>
    <dbReference type="NCBI Taxonomy" id="111125"/>
    <lineage>
        <taxon>Eukaryota</taxon>
        <taxon>Metazoa</taxon>
        <taxon>Chordata</taxon>
        <taxon>Craniata</taxon>
        <taxon>Vertebrata</taxon>
        <taxon>Euteleostomi</taxon>
        <taxon>Amphibia</taxon>
        <taxon>Batrachia</taxon>
        <taxon>Anura</taxon>
        <taxon>Neobatrachia</taxon>
        <taxon>Hyloidea</taxon>
        <taxon>Dendrobatidae</taxon>
        <taxon>Dendrobatinae</taxon>
        <taxon>Ranitomeya</taxon>
    </lineage>
</organism>
<dbReference type="PANTHER" id="PTHR45685">
    <property type="entry name" value="HELICASE SRCAP-RELATED"/>
    <property type="match status" value="1"/>
</dbReference>
<comment type="domain">
    <text evidence="6">The DBINO region is involved in binding to DNA.</text>
</comment>
<evidence type="ECO:0000256" key="3">
    <source>
        <dbReference type="ARBA" id="ARBA00022840"/>
    </source>
</evidence>
<comment type="catalytic activity">
    <reaction evidence="6">
        <text>ATP + H2O = ADP + phosphate + H(+)</text>
        <dbReference type="Rhea" id="RHEA:13065"/>
        <dbReference type="ChEBI" id="CHEBI:15377"/>
        <dbReference type="ChEBI" id="CHEBI:15378"/>
        <dbReference type="ChEBI" id="CHEBI:30616"/>
        <dbReference type="ChEBI" id="CHEBI:43474"/>
        <dbReference type="ChEBI" id="CHEBI:456216"/>
    </reaction>
</comment>
<dbReference type="Pfam" id="PF00176">
    <property type="entry name" value="SNF2-rel_dom"/>
    <property type="match status" value="1"/>
</dbReference>
<dbReference type="InterPro" id="IPR050520">
    <property type="entry name" value="INO80/SWR1_helicase"/>
</dbReference>
<dbReference type="InterPro" id="IPR038718">
    <property type="entry name" value="SNF2-like_sf"/>
</dbReference>
<evidence type="ECO:0000256" key="6">
    <source>
        <dbReference type="RuleBase" id="RU368001"/>
    </source>
</evidence>
<dbReference type="InterPro" id="IPR000330">
    <property type="entry name" value="SNF2_N"/>
</dbReference>
<dbReference type="Proteomes" id="UP001176940">
    <property type="component" value="Unassembled WGS sequence"/>
</dbReference>
<gene>
    <name evidence="9" type="ORF">RIMI_LOCUS17227767</name>
</gene>
<keyword evidence="6" id="KW-0234">DNA repair</keyword>
<comment type="similarity">
    <text evidence="6">Belongs to the SNF2/RAD54 helicase family.</text>
</comment>
<comment type="subunit">
    <text evidence="6">Component of the INO80 chromatin-remodeling complex.</text>
</comment>
<keyword evidence="6" id="KW-0227">DNA damage</keyword>
<dbReference type="InterPro" id="IPR014001">
    <property type="entry name" value="Helicase_ATP-bd"/>
</dbReference>
<feature type="compositionally biased region" description="Basic and acidic residues" evidence="7">
    <location>
        <begin position="45"/>
        <end position="100"/>
    </location>
</feature>
<evidence type="ECO:0000313" key="9">
    <source>
        <dbReference type="EMBL" id="CAJ0960374.1"/>
    </source>
</evidence>
<proteinExistence type="inferred from homology"/>
<evidence type="ECO:0000256" key="5">
    <source>
        <dbReference type="ARBA" id="ARBA00023242"/>
    </source>
</evidence>